<proteinExistence type="predicted"/>
<dbReference type="InterPro" id="IPR007730">
    <property type="entry name" value="SPOR-like_dom"/>
</dbReference>
<feature type="region of interest" description="Disordered" evidence="1">
    <location>
        <begin position="1"/>
        <end position="95"/>
    </location>
</feature>
<dbReference type="SUPFAM" id="SSF110997">
    <property type="entry name" value="Sporulation related repeat"/>
    <property type="match status" value="1"/>
</dbReference>
<evidence type="ECO:0000313" key="4">
    <source>
        <dbReference type="Proteomes" id="UP000018542"/>
    </source>
</evidence>
<organism evidence="3 4">
    <name type="scientific">Hyphomicrobium nitrativorans NL23</name>
    <dbReference type="NCBI Taxonomy" id="1029756"/>
    <lineage>
        <taxon>Bacteria</taxon>
        <taxon>Pseudomonadati</taxon>
        <taxon>Pseudomonadota</taxon>
        <taxon>Alphaproteobacteria</taxon>
        <taxon>Hyphomicrobiales</taxon>
        <taxon>Hyphomicrobiaceae</taxon>
        <taxon>Hyphomicrobium</taxon>
    </lineage>
</organism>
<name>V5SH00_9HYPH</name>
<dbReference type="PROSITE" id="PS51724">
    <property type="entry name" value="SPOR"/>
    <property type="match status" value="1"/>
</dbReference>
<evidence type="ECO:0000313" key="3">
    <source>
        <dbReference type="EMBL" id="AHB50161.1"/>
    </source>
</evidence>
<dbReference type="Gene3D" id="3.30.70.1070">
    <property type="entry name" value="Sporulation related repeat"/>
    <property type="match status" value="1"/>
</dbReference>
<dbReference type="PATRIC" id="fig|1029756.8.peg.1988"/>
<dbReference type="Pfam" id="PF05036">
    <property type="entry name" value="SPOR"/>
    <property type="match status" value="1"/>
</dbReference>
<dbReference type="InterPro" id="IPR036680">
    <property type="entry name" value="SPOR-like_sf"/>
</dbReference>
<dbReference type="STRING" id="1029756.W911_09555"/>
<dbReference type="AlphaFoldDB" id="V5SH00"/>
<dbReference type="RefSeq" id="WP_023787275.1">
    <property type="nucleotide sequence ID" value="NC_022997.1"/>
</dbReference>
<dbReference type="Proteomes" id="UP000018542">
    <property type="component" value="Chromosome"/>
</dbReference>
<keyword evidence="4" id="KW-1185">Reference proteome</keyword>
<dbReference type="OrthoDB" id="7338235at2"/>
<sequence>MTVSVGPPGPGGASPSAGQTQPGGPPSPDRRAAAAAPPQVEMVTGSNSKAGVGEQRPAAQQNAAPAKAPAAPKADTPKKVAAADPSPAPSAPRSTGAGYVAVLASVPASASSRIDALTQFADMQQKYGSILSSKTPDIQEANLGAKGTYHRLLVGPPGSRDSANSVCNQLKAQGYNGCWITAY</sequence>
<dbReference type="HOGENOM" id="CLU_1473290_0_0_5"/>
<feature type="domain" description="SPOR" evidence="2">
    <location>
        <begin position="97"/>
        <end position="183"/>
    </location>
</feature>
<evidence type="ECO:0000256" key="1">
    <source>
        <dbReference type="SAM" id="MobiDB-lite"/>
    </source>
</evidence>
<gene>
    <name evidence="3" type="ORF">W911_09555</name>
</gene>
<dbReference type="GO" id="GO:0042834">
    <property type="term" value="F:peptidoglycan binding"/>
    <property type="evidence" value="ECO:0007669"/>
    <property type="project" value="InterPro"/>
</dbReference>
<feature type="compositionally biased region" description="Low complexity" evidence="1">
    <location>
        <begin position="57"/>
        <end position="85"/>
    </location>
</feature>
<dbReference type="EMBL" id="CP006912">
    <property type="protein sequence ID" value="AHB50161.1"/>
    <property type="molecule type" value="Genomic_DNA"/>
</dbReference>
<accession>V5SH00</accession>
<evidence type="ECO:0000259" key="2">
    <source>
        <dbReference type="PROSITE" id="PS51724"/>
    </source>
</evidence>
<protein>
    <recommendedName>
        <fullName evidence="2">SPOR domain-containing protein</fullName>
    </recommendedName>
</protein>
<reference evidence="3 4" key="1">
    <citation type="journal article" date="2014" name="Genome Announc.">
        <title>Complete Genome Sequence of Hyphomicrobium nitrativorans Strain NL23, a Denitrifying Bacterium Isolated from Biofilm of a Methanol-Fed Denitrification System Treating Seawater at the Montreal Biodome.</title>
        <authorList>
            <person name="Martineau C."/>
            <person name="Villeneuve C."/>
            <person name="Mauffrey F."/>
            <person name="Villemur R."/>
        </authorList>
    </citation>
    <scope>NUCLEOTIDE SEQUENCE [LARGE SCALE GENOMIC DNA]</scope>
    <source>
        <strain evidence="3">NL23</strain>
    </source>
</reference>
<dbReference type="KEGG" id="hni:W911_09555"/>